<gene>
    <name evidence="2" type="ORF">Cylst_5561</name>
</gene>
<dbReference type="SUPFAM" id="SSF47090">
    <property type="entry name" value="PGBD-like"/>
    <property type="match status" value="2"/>
</dbReference>
<accession>K9X4J1</accession>
<evidence type="ECO:0000313" key="2">
    <source>
        <dbReference type="EMBL" id="AFZ27570.1"/>
    </source>
</evidence>
<dbReference type="Pfam" id="PF01471">
    <property type="entry name" value="PG_binding_1"/>
    <property type="match status" value="2"/>
</dbReference>
<dbReference type="HOGENOM" id="CLU_111573_0_0_3"/>
<dbReference type="InterPro" id="IPR002477">
    <property type="entry name" value="Peptidoglycan-bd-like"/>
</dbReference>
<evidence type="ECO:0000313" key="3">
    <source>
        <dbReference type="Proteomes" id="UP000010475"/>
    </source>
</evidence>
<evidence type="ECO:0000259" key="1">
    <source>
        <dbReference type="Pfam" id="PF01471"/>
    </source>
</evidence>
<feature type="domain" description="Peptidoglycan binding-like" evidence="1">
    <location>
        <begin position="20"/>
        <end position="75"/>
    </location>
</feature>
<dbReference type="Gene3D" id="1.10.101.10">
    <property type="entry name" value="PGBD-like superfamily/PGBD"/>
    <property type="match status" value="2"/>
</dbReference>
<organism evidence="2 3">
    <name type="scientific">Cylindrospermum stagnale PCC 7417</name>
    <dbReference type="NCBI Taxonomy" id="56107"/>
    <lineage>
        <taxon>Bacteria</taxon>
        <taxon>Bacillati</taxon>
        <taxon>Cyanobacteriota</taxon>
        <taxon>Cyanophyceae</taxon>
        <taxon>Nostocales</taxon>
        <taxon>Nostocaceae</taxon>
        <taxon>Cylindrospermum</taxon>
    </lineage>
</organism>
<sequence>MQTAVETQQPILQVGFAGLAVKELQKLLLQRVSDIEGLKVDGIFGEITKLAVQVFQYRVFLKNDGIVEQNTWQALYTGQRQDLPELSRGSYGSEVARVQKLLKLSQVAQQELGVRGYYFGAVDSNFGAKTEVAVKIFQQEQKLVVNGVIGPETWKALMELAVRVQPH</sequence>
<proteinExistence type="predicted"/>
<feature type="domain" description="Peptidoglycan binding-like" evidence="1">
    <location>
        <begin position="107"/>
        <end position="157"/>
    </location>
</feature>
<dbReference type="KEGG" id="csg:Cylst_5561"/>
<dbReference type="InterPro" id="IPR036366">
    <property type="entry name" value="PGBDSf"/>
</dbReference>
<dbReference type="STRING" id="56107.Cylst_5561"/>
<dbReference type="RefSeq" id="WP_015210805.1">
    <property type="nucleotide sequence ID" value="NC_019757.1"/>
</dbReference>
<name>K9X4J1_9NOST</name>
<dbReference type="EMBL" id="CP003642">
    <property type="protein sequence ID" value="AFZ27570.1"/>
    <property type="molecule type" value="Genomic_DNA"/>
</dbReference>
<dbReference type="AlphaFoldDB" id="K9X4J1"/>
<dbReference type="Proteomes" id="UP000010475">
    <property type="component" value="Chromosome"/>
</dbReference>
<keyword evidence="3" id="KW-1185">Reference proteome</keyword>
<dbReference type="InterPro" id="IPR036365">
    <property type="entry name" value="PGBD-like_sf"/>
</dbReference>
<dbReference type="OrthoDB" id="511527at2"/>
<dbReference type="eggNOG" id="COG3409">
    <property type="taxonomic scope" value="Bacteria"/>
</dbReference>
<reference evidence="2 3" key="1">
    <citation type="submission" date="2012-06" db="EMBL/GenBank/DDBJ databases">
        <title>Finished chromosome of genome of Cylindrospermum stagnale PCC 7417.</title>
        <authorList>
            <consortium name="US DOE Joint Genome Institute"/>
            <person name="Gugger M."/>
            <person name="Coursin T."/>
            <person name="Rippka R."/>
            <person name="Tandeau De Marsac N."/>
            <person name="Huntemann M."/>
            <person name="Wei C.-L."/>
            <person name="Han J."/>
            <person name="Detter J.C."/>
            <person name="Han C."/>
            <person name="Tapia R."/>
            <person name="Chen A."/>
            <person name="Kyrpides N."/>
            <person name="Mavromatis K."/>
            <person name="Markowitz V."/>
            <person name="Szeto E."/>
            <person name="Ivanova N."/>
            <person name="Pagani I."/>
            <person name="Pati A."/>
            <person name="Goodwin L."/>
            <person name="Nordberg H.P."/>
            <person name="Cantor M.N."/>
            <person name="Hua S.X."/>
            <person name="Woyke T."/>
            <person name="Kerfeld C.A."/>
        </authorList>
    </citation>
    <scope>NUCLEOTIDE SEQUENCE [LARGE SCALE GENOMIC DNA]</scope>
    <source>
        <strain evidence="2 3">PCC 7417</strain>
    </source>
</reference>
<protein>
    <submittedName>
        <fullName evidence="2">Putative peptidoglycan-binding domain-containing protein</fullName>
    </submittedName>
</protein>